<evidence type="ECO:0000313" key="1">
    <source>
        <dbReference type="EMBL" id="CAB4167169.1"/>
    </source>
</evidence>
<reference evidence="1" key="1">
    <citation type="submission" date="2020-04" db="EMBL/GenBank/DDBJ databases">
        <authorList>
            <person name="Chiriac C."/>
            <person name="Salcher M."/>
            <person name="Ghai R."/>
            <person name="Kavagutti S V."/>
        </authorList>
    </citation>
    <scope>NUCLEOTIDE SEQUENCE</scope>
</reference>
<name>A0A6J5P5V5_9CAUD</name>
<dbReference type="EMBL" id="LR796806">
    <property type="protein sequence ID" value="CAB4167169.1"/>
    <property type="molecule type" value="Genomic_DNA"/>
</dbReference>
<proteinExistence type="predicted"/>
<sequence>MRWLFIWQGEDLSMAYEVYSCATKDEAALRFKADNPDAFAFAVIGGNDFGVEEFHA</sequence>
<accession>A0A6J5P5V5</accession>
<protein>
    <submittedName>
        <fullName evidence="1">Uncharacterized protein</fullName>
    </submittedName>
</protein>
<organism evidence="1">
    <name type="scientific">uncultured Caudovirales phage</name>
    <dbReference type="NCBI Taxonomy" id="2100421"/>
    <lineage>
        <taxon>Viruses</taxon>
        <taxon>Duplodnaviria</taxon>
        <taxon>Heunggongvirae</taxon>
        <taxon>Uroviricota</taxon>
        <taxon>Caudoviricetes</taxon>
        <taxon>Peduoviridae</taxon>
        <taxon>Maltschvirus</taxon>
        <taxon>Maltschvirus maltsch</taxon>
    </lineage>
</organism>
<gene>
    <name evidence="1" type="ORF">UFOVP858_17</name>
</gene>